<dbReference type="Pfam" id="PF13802">
    <property type="entry name" value="Gal_mutarotas_2"/>
    <property type="match status" value="1"/>
</dbReference>
<keyword evidence="2" id="KW-0326">Glycosidase</keyword>
<dbReference type="InterPro" id="IPR000322">
    <property type="entry name" value="Glyco_hydro_31_TIM"/>
</dbReference>
<reference evidence="7 8" key="1">
    <citation type="journal article" date="2015" name="Microbiome">
        <title>Genomic resolution of linkages in carbon, nitrogen, and sulfur cycling among widespread estuary sediment bacteria.</title>
        <authorList>
            <person name="Baker B.J."/>
            <person name="Lazar C.S."/>
            <person name="Teske A.P."/>
            <person name="Dick G.J."/>
        </authorList>
    </citation>
    <scope>NUCLEOTIDE SEQUENCE [LARGE SCALE GENOMIC DNA]</scope>
    <source>
        <strain evidence="7">DG_56</strain>
    </source>
</reference>
<dbReference type="InterPro" id="IPR011013">
    <property type="entry name" value="Gal_mutarotase_sf_dom"/>
</dbReference>
<evidence type="ECO:0000256" key="1">
    <source>
        <dbReference type="ARBA" id="ARBA00007806"/>
    </source>
</evidence>
<dbReference type="CDD" id="cd14752">
    <property type="entry name" value="GH31_N"/>
    <property type="match status" value="1"/>
</dbReference>
<dbReference type="GO" id="GO:0004553">
    <property type="term" value="F:hydrolase activity, hydrolyzing O-glycosyl compounds"/>
    <property type="evidence" value="ECO:0007669"/>
    <property type="project" value="InterPro"/>
</dbReference>
<dbReference type="Gene3D" id="3.20.20.80">
    <property type="entry name" value="Glycosidases"/>
    <property type="match status" value="1"/>
</dbReference>
<comment type="similarity">
    <text evidence="1 2">Belongs to the glycosyl hydrolase 31 family.</text>
</comment>
<feature type="domain" description="DUF5110" evidence="5">
    <location>
        <begin position="670"/>
        <end position="738"/>
    </location>
</feature>
<dbReference type="Gene3D" id="2.60.40.1760">
    <property type="entry name" value="glycosyl hydrolase (family 31)"/>
    <property type="match status" value="1"/>
</dbReference>
<evidence type="ECO:0000259" key="4">
    <source>
        <dbReference type="Pfam" id="PF13802"/>
    </source>
</evidence>
<dbReference type="Proteomes" id="UP000052020">
    <property type="component" value="Unassembled WGS sequence"/>
</dbReference>
<dbReference type="PANTHER" id="PTHR22762:SF166">
    <property type="entry name" value="ALPHA-GLUCOSIDASE"/>
    <property type="match status" value="1"/>
</dbReference>
<dbReference type="SUPFAM" id="SSF51445">
    <property type="entry name" value="(Trans)glycosidases"/>
    <property type="match status" value="1"/>
</dbReference>
<evidence type="ECO:0000259" key="5">
    <source>
        <dbReference type="Pfam" id="PF17137"/>
    </source>
</evidence>
<keyword evidence="2" id="KW-0378">Hydrolase</keyword>
<evidence type="ECO:0008006" key="9">
    <source>
        <dbReference type="Google" id="ProtNLM"/>
    </source>
</evidence>
<proteinExistence type="inferred from homology"/>
<evidence type="ECO:0000313" key="7">
    <source>
        <dbReference type="EMBL" id="KPJ64456.1"/>
    </source>
</evidence>
<evidence type="ECO:0000313" key="8">
    <source>
        <dbReference type="Proteomes" id="UP000052020"/>
    </source>
</evidence>
<name>A0A0S7XPV3_9BACT</name>
<organism evidence="7 8">
    <name type="scientific">candidate division KD3-62 bacterium DG_56</name>
    <dbReference type="NCBI Taxonomy" id="1704032"/>
    <lineage>
        <taxon>Bacteria</taxon>
        <taxon>candidate division KD3-62</taxon>
    </lineage>
</organism>
<dbReference type="EMBL" id="LIZY01000026">
    <property type="protein sequence ID" value="KPJ64456.1"/>
    <property type="molecule type" value="Genomic_DNA"/>
</dbReference>
<dbReference type="Gene3D" id="2.60.40.1180">
    <property type="entry name" value="Golgi alpha-mannosidase II"/>
    <property type="match status" value="2"/>
</dbReference>
<dbReference type="Pfam" id="PF01055">
    <property type="entry name" value="Glyco_hydro_31_2nd"/>
    <property type="match status" value="1"/>
</dbReference>
<feature type="domain" description="Glycoside hydrolase family 31 N-terminal" evidence="4">
    <location>
        <begin position="11"/>
        <end position="173"/>
    </location>
</feature>
<dbReference type="Pfam" id="PF21365">
    <property type="entry name" value="Glyco_hydro_31_3rd"/>
    <property type="match status" value="1"/>
</dbReference>
<dbReference type="AlphaFoldDB" id="A0A0S7XPV3"/>
<feature type="domain" description="Glycosyl hydrolase family 31 C-terminal" evidence="6">
    <location>
        <begin position="566"/>
        <end position="653"/>
    </location>
</feature>
<dbReference type="InterPro" id="IPR048395">
    <property type="entry name" value="Glyco_hydro_31_C"/>
</dbReference>
<dbReference type="SUPFAM" id="SSF74650">
    <property type="entry name" value="Galactose mutarotase-like"/>
    <property type="match status" value="1"/>
</dbReference>
<evidence type="ECO:0000256" key="2">
    <source>
        <dbReference type="RuleBase" id="RU361185"/>
    </source>
</evidence>
<sequence>MTFSISDGSRLAIDVLAADLARVRFAPDGVIRDNISRAVVKDDWPVAFFTTSETSGAITITTDELKIEVGKTPCVVNCRDLADNVIVGDDPSRRMQWGSGYTRVYKTTQSGEDYLGLGWRPLPLRRNGTVFWMKNVPTYNDPETFYGGIPLWYGLRNGNAYAIFFDDTSWGDINVGAESSSYMFFHNLGGQVDYYVFYGPAMSKILDRYTELTGRPYLPPKWACGYQQCRWSYTPQTEVLSIANEFRARSIPCDVIYVDIDYMYPAWQLTFDPSTFPDPAAMCATLHAQGFHTVANISPWLAEDDPKQPEAVSNGYLLTEGGSPHRVWHDYIAFVMGAATGWTNWIDFSQTAACNWWGSQHTSFLNYGIDGIWNDLNEPDELNSTWPTTVTYNFDGSPVHHNKTSTQYCLLQTDMSAQILKSHYPSRRPFVLSRGAYAGIQRSASVWSGDNKSDWTNDFKRNIPMGLSMSISGQPHNGHDNGGFFGYPTLDDPPSGELYARWMQAGVFNPFCRQHHDGYGNHGSRPYVEPWRFGATVEDICRDFIGLRYELMPYLYSLFYQAHTTGAPIQRPMVYDFQNDAATINQDYDFMFGPFMLVSPVYTPGATTRSVYLPSGAEWIDWWTDTVYNGGQTVTADAPLERLPIFVRAGAIIPMGPVQQYASQFPVTETTLRVYPSSVLTSFTMFEDDGLSWNYQGGGRALTAFTTWKAGDIFNLDIGQRSGIYTPARQKYLLEIHTWTDPDAVVVVAGDPLARYTNKSAFDAAPSGSYYDAAADVLYARFADTGLYMAVTAGPSPTETLTSPLLPAGWNLISLPDQPVDTDPASVFAGVPIDGNLVGYNHGAAGYVTYYTGDPLGFGQMSNQIGCWLYLAAPDQFAYEGYYNTTPQTIPLDTAGWYLIGVPTRSATSLTDLQVTRQGTTVGFAEAAYTRQWLAARLYWYDPARKGYATCGLDPWDDFSQVEPWKGYWLCAYADGLTLTVPVG</sequence>
<gene>
    <name evidence="7" type="ORF">AMK68_01655</name>
</gene>
<feature type="domain" description="Glycoside hydrolase family 31 TIM barrel" evidence="3">
    <location>
        <begin position="216"/>
        <end position="558"/>
    </location>
</feature>
<evidence type="ECO:0000259" key="3">
    <source>
        <dbReference type="Pfam" id="PF01055"/>
    </source>
</evidence>
<dbReference type="SUPFAM" id="SSF51011">
    <property type="entry name" value="Glycosyl hydrolase domain"/>
    <property type="match status" value="1"/>
</dbReference>
<dbReference type="PANTHER" id="PTHR22762">
    <property type="entry name" value="ALPHA-GLUCOSIDASE"/>
    <property type="match status" value="1"/>
</dbReference>
<dbReference type="GO" id="GO:0030246">
    <property type="term" value="F:carbohydrate binding"/>
    <property type="evidence" value="ECO:0007669"/>
    <property type="project" value="InterPro"/>
</dbReference>
<protein>
    <recommendedName>
        <fullName evidence="9">Glycoside hydrolase family 31 N-terminal domain-containing protein</fullName>
    </recommendedName>
</protein>
<dbReference type="InterPro" id="IPR025887">
    <property type="entry name" value="Glyco_hydro_31_N_dom"/>
</dbReference>
<comment type="caution">
    <text evidence="7">The sequence shown here is derived from an EMBL/GenBank/DDBJ whole genome shotgun (WGS) entry which is preliminary data.</text>
</comment>
<dbReference type="InterPro" id="IPR013780">
    <property type="entry name" value="Glyco_hydro_b"/>
</dbReference>
<accession>A0A0S7XPV3</accession>
<dbReference type="Pfam" id="PF17137">
    <property type="entry name" value="DUF5110"/>
    <property type="match status" value="1"/>
</dbReference>
<dbReference type="InterPro" id="IPR017853">
    <property type="entry name" value="GH"/>
</dbReference>
<evidence type="ECO:0000259" key="6">
    <source>
        <dbReference type="Pfam" id="PF21365"/>
    </source>
</evidence>
<dbReference type="InterPro" id="IPR033403">
    <property type="entry name" value="DUF5110"/>
</dbReference>
<dbReference type="GO" id="GO:0005975">
    <property type="term" value="P:carbohydrate metabolic process"/>
    <property type="evidence" value="ECO:0007669"/>
    <property type="project" value="InterPro"/>
</dbReference>